<evidence type="ECO:0000313" key="1">
    <source>
        <dbReference type="EMBL" id="EMP25180.1"/>
    </source>
</evidence>
<evidence type="ECO:0000313" key="2">
    <source>
        <dbReference type="Proteomes" id="UP000031443"/>
    </source>
</evidence>
<gene>
    <name evidence="1" type="ORF">UY3_17751</name>
</gene>
<protein>
    <submittedName>
        <fullName evidence="1">Uncharacterized protein</fullName>
    </submittedName>
</protein>
<reference evidence="2" key="1">
    <citation type="journal article" date="2013" name="Nat. Genet.">
        <title>The draft genomes of soft-shell turtle and green sea turtle yield insights into the development and evolution of the turtle-specific body plan.</title>
        <authorList>
            <person name="Wang Z."/>
            <person name="Pascual-Anaya J."/>
            <person name="Zadissa A."/>
            <person name="Li W."/>
            <person name="Niimura Y."/>
            <person name="Huang Z."/>
            <person name="Li C."/>
            <person name="White S."/>
            <person name="Xiong Z."/>
            <person name="Fang D."/>
            <person name="Wang B."/>
            <person name="Ming Y."/>
            <person name="Chen Y."/>
            <person name="Zheng Y."/>
            <person name="Kuraku S."/>
            <person name="Pignatelli M."/>
            <person name="Herrero J."/>
            <person name="Beal K."/>
            <person name="Nozawa M."/>
            <person name="Li Q."/>
            <person name="Wang J."/>
            <person name="Zhang H."/>
            <person name="Yu L."/>
            <person name="Shigenobu S."/>
            <person name="Wang J."/>
            <person name="Liu J."/>
            <person name="Flicek P."/>
            <person name="Searle S."/>
            <person name="Wang J."/>
            <person name="Kuratani S."/>
            <person name="Yin Y."/>
            <person name="Aken B."/>
            <person name="Zhang G."/>
            <person name="Irie N."/>
        </authorList>
    </citation>
    <scope>NUCLEOTIDE SEQUENCE [LARGE SCALE GENOMIC DNA]</scope>
</reference>
<accession>M7AQS9</accession>
<name>M7AQS9_CHEMY</name>
<sequence length="139" mass="15358">MLQLCTKYRDLSTQRATRTIYWRHRSPSVALTKGLGVAGSLQLYQFCCPKQSPLNCHRAQKRGRAAAELPPQDTDCRPIPNAAPSTCLESWCLEPALTGSPLVRAPSCKCKDKKGLTEEIKTVLYSIAGAVDSSRHQEK</sequence>
<proteinExistence type="predicted"/>
<dbReference type="EMBL" id="KB594103">
    <property type="protein sequence ID" value="EMP25180.1"/>
    <property type="molecule type" value="Genomic_DNA"/>
</dbReference>
<keyword evidence="2" id="KW-1185">Reference proteome</keyword>
<organism evidence="1 2">
    <name type="scientific">Chelonia mydas</name>
    <name type="common">Green sea-turtle</name>
    <name type="synonym">Chelonia agassizi</name>
    <dbReference type="NCBI Taxonomy" id="8469"/>
    <lineage>
        <taxon>Eukaryota</taxon>
        <taxon>Metazoa</taxon>
        <taxon>Chordata</taxon>
        <taxon>Craniata</taxon>
        <taxon>Vertebrata</taxon>
        <taxon>Euteleostomi</taxon>
        <taxon>Archelosauria</taxon>
        <taxon>Testudinata</taxon>
        <taxon>Testudines</taxon>
        <taxon>Cryptodira</taxon>
        <taxon>Durocryptodira</taxon>
        <taxon>Americhelydia</taxon>
        <taxon>Chelonioidea</taxon>
        <taxon>Cheloniidae</taxon>
        <taxon>Chelonia</taxon>
    </lineage>
</organism>
<dbReference type="Proteomes" id="UP000031443">
    <property type="component" value="Unassembled WGS sequence"/>
</dbReference>
<dbReference type="AlphaFoldDB" id="M7AQS9"/>